<sequence length="190" mass="21483">MRLPQIRMESHMAKIQIQQTPARQEIRQPEADISIRQPHADVSMETKPSKLTIDQTQAWEEMGLMHIFKRIEKHANDGYQDGMAGIARRAKQGKELMEIENEGNPIVSQATTNAYDQQKSPGITFIPSNFAAKTNYEPANVQISVNVNKPVIDNQSQKPTHTYIPGDVTTRIGQYQDLQIDFIHLSSDSV</sequence>
<dbReference type="InterPro" id="IPR045527">
    <property type="entry name" value="DUF6470"/>
</dbReference>
<dbReference type="Pfam" id="PF20074">
    <property type="entry name" value="DUF6470"/>
    <property type="match status" value="1"/>
</dbReference>
<keyword evidence="2" id="KW-1185">Reference proteome</keyword>
<reference evidence="2" key="1">
    <citation type="journal article" date="2019" name="Int. J. Syst. Evol. Microbiol.">
        <title>The Global Catalogue of Microorganisms (GCM) 10K type strain sequencing project: providing services to taxonomists for standard genome sequencing and annotation.</title>
        <authorList>
            <consortium name="The Broad Institute Genomics Platform"/>
            <consortium name="The Broad Institute Genome Sequencing Center for Infectious Disease"/>
            <person name="Wu L."/>
            <person name="Ma J."/>
        </authorList>
    </citation>
    <scope>NUCLEOTIDE SEQUENCE [LARGE SCALE GENOMIC DNA]</scope>
    <source>
        <strain evidence="2">CCUG 54822</strain>
    </source>
</reference>
<evidence type="ECO:0000313" key="1">
    <source>
        <dbReference type="EMBL" id="MFD1361684.1"/>
    </source>
</evidence>
<dbReference type="EMBL" id="JBHTNH010000017">
    <property type="protein sequence ID" value="MFD1361684.1"/>
    <property type="molecule type" value="Genomic_DNA"/>
</dbReference>
<comment type="caution">
    <text evidence="1">The sequence shown here is derived from an EMBL/GenBank/DDBJ whole genome shotgun (WGS) entry which is preliminary data.</text>
</comment>
<proteinExistence type="predicted"/>
<accession>A0ABW3ZTV1</accession>
<evidence type="ECO:0000313" key="2">
    <source>
        <dbReference type="Proteomes" id="UP001597178"/>
    </source>
</evidence>
<dbReference type="RefSeq" id="WP_382399490.1">
    <property type="nucleotide sequence ID" value="NZ_JBHTNH010000017.1"/>
</dbReference>
<protein>
    <submittedName>
        <fullName evidence="1">DUF6470 family protein</fullName>
    </submittedName>
</protein>
<gene>
    <name evidence="1" type="ORF">ACFQ4A_08445</name>
</gene>
<dbReference type="Proteomes" id="UP001597178">
    <property type="component" value="Unassembled WGS sequence"/>
</dbReference>
<organism evidence="1 2">
    <name type="scientific">Lentibacillus salinarum</name>
    <dbReference type="NCBI Taxonomy" id="446820"/>
    <lineage>
        <taxon>Bacteria</taxon>
        <taxon>Bacillati</taxon>
        <taxon>Bacillota</taxon>
        <taxon>Bacilli</taxon>
        <taxon>Bacillales</taxon>
        <taxon>Bacillaceae</taxon>
        <taxon>Lentibacillus</taxon>
    </lineage>
</organism>
<name>A0ABW3ZTV1_9BACI</name>